<evidence type="ECO:0000256" key="1">
    <source>
        <dbReference type="SAM" id="Phobius"/>
    </source>
</evidence>
<dbReference type="RefSeq" id="WP_201681925.1">
    <property type="nucleotide sequence ID" value="NZ_JAEQNA010000001.1"/>
</dbReference>
<evidence type="ECO:0008006" key="4">
    <source>
        <dbReference type="Google" id="ProtNLM"/>
    </source>
</evidence>
<dbReference type="Pfam" id="PF05857">
    <property type="entry name" value="TraX"/>
    <property type="match status" value="1"/>
</dbReference>
<reference evidence="2" key="1">
    <citation type="submission" date="2021-01" db="EMBL/GenBank/DDBJ databases">
        <title>Ramlibacter sp. strain AW1 16S ribosomal RNA gene Genome sequencing and assembly.</title>
        <authorList>
            <person name="Kang M."/>
        </authorList>
    </citation>
    <scope>NUCLEOTIDE SEQUENCE</scope>
    <source>
        <strain evidence="2">AW1</strain>
    </source>
</reference>
<keyword evidence="3" id="KW-1185">Reference proteome</keyword>
<dbReference type="EMBL" id="JAEQNA010000001">
    <property type="protein sequence ID" value="MBL0418847.1"/>
    <property type="molecule type" value="Genomic_DNA"/>
</dbReference>
<proteinExistence type="predicted"/>
<evidence type="ECO:0000313" key="2">
    <source>
        <dbReference type="EMBL" id="MBL0418847.1"/>
    </source>
</evidence>
<name>A0A936ZFB8_9BURK</name>
<sequence length="249" mass="26773">MPHPPSPSPAPWGFTDGQLETLKWVAMGFMFVDHFGRLLLGYGLDSWVFASSRLAFPLFAIVLGVNLARAGDAAPRAARTARRLALWCVIAIAPSIWARGEPWLLNVLGTLALGAVLCWALASGASLALRGAAALLAVMASGWVEFNAPGVLLIPAVYLFGRTSWPQAGVLAAVMLAITGFLNAEFGGWPALLWTLAAVPLAALLRLMPLQLPRLQVAFYLVYPLHLALIGALKTWPWLWSGLGWLEKV</sequence>
<feature type="transmembrane region" description="Helical" evidence="1">
    <location>
        <begin position="191"/>
        <end position="208"/>
    </location>
</feature>
<keyword evidence="1" id="KW-1133">Transmembrane helix</keyword>
<gene>
    <name evidence="2" type="ORF">JI739_00670</name>
</gene>
<feature type="transmembrane region" description="Helical" evidence="1">
    <location>
        <begin position="80"/>
        <end position="97"/>
    </location>
</feature>
<feature type="transmembrane region" description="Helical" evidence="1">
    <location>
        <begin position="134"/>
        <end position="159"/>
    </location>
</feature>
<dbReference type="AlphaFoldDB" id="A0A936ZFB8"/>
<accession>A0A936ZFB8</accession>
<comment type="caution">
    <text evidence="2">The sequence shown here is derived from an EMBL/GenBank/DDBJ whole genome shotgun (WGS) entry which is preliminary data.</text>
</comment>
<keyword evidence="1" id="KW-0812">Transmembrane</keyword>
<feature type="transmembrane region" description="Helical" evidence="1">
    <location>
        <begin position="47"/>
        <end position="68"/>
    </location>
</feature>
<dbReference type="Proteomes" id="UP000613011">
    <property type="component" value="Unassembled WGS sequence"/>
</dbReference>
<feature type="transmembrane region" description="Helical" evidence="1">
    <location>
        <begin position="103"/>
        <end position="122"/>
    </location>
</feature>
<protein>
    <recommendedName>
        <fullName evidence="4">Conjugal transfer protein TraX</fullName>
    </recommendedName>
</protein>
<keyword evidence="1" id="KW-0472">Membrane</keyword>
<feature type="transmembrane region" description="Helical" evidence="1">
    <location>
        <begin position="220"/>
        <end position="240"/>
    </location>
</feature>
<dbReference type="InterPro" id="IPR008875">
    <property type="entry name" value="TraX"/>
</dbReference>
<evidence type="ECO:0000313" key="3">
    <source>
        <dbReference type="Proteomes" id="UP000613011"/>
    </source>
</evidence>
<organism evidence="2 3">
    <name type="scientific">Ramlibacter aurantiacus</name>
    <dbReference type="NCBI Taxonomy" id="2801330"/>
    <lineage>
        <taxon>Bacteria</taxon>
        <taxon>Pseudomonadati</taxon>
        <taxon>Pseudomonadota</taxon>
        <taxon>Betaproteobacteria</taxon>
        <taxon>Burkholderiales</taxon>
        <taxon>Comamonadaceae</taxon>
        <taxon>Ramlibacter</taxon>
    </lineage>
</organism>